<dbReference type="PROSITE" id="PS50011">
    <property type="entry name" value="PROTEIN_KINASE_DOM"/>
    <property type="match status" value="1"/>
</dbReference>
<sequence>MNTFLIIFFFIFIISCPLSSSISDTLHAGSSLSAEQQNVDVLVSPNGIFSAGFHSIGNNAYSFAIWFTQKKHPTVVWMANRDQPVNAKGSKLTLLKSGNLILIDAYRIVVWATGTTSFSVPQLRLRDNGNFVLITEDDVVLWQSFNSPTNTLLPEQPLTRYKGGLVSSRSQSNFSSGFYKLFYDTDNVMRLAFDNNDVSSVYWPNPWLLTWEADRSTYNNSRVGVFDYLGNFTSSDKFTFLSGDFGSRVQRILKLDIDGNVRLYSREKSWENWVVTWQAFTNPCRIHGICGANSRCMYDFNGRKCSCLPGHKMKNRTDWSYGCEPKFKSFCTKNQTSRFIKLFNSEFYGYDYGIYNNYSYRDCENLCLQFCNCKGFQYSYFINLGIFKCYPKMLLVNGYHRPGFSGNVYLRLPKTDDHISSYENSTEEFKLDLNCSNKATTIQIAKTYTKGQVNMALEFMFWFACGVGGIEIISIFLICCLLIRTRKYSDTHKFQVQLMAATRLRRFSYSELKKATKGYVEEIGRGATGIVYKGVLSDSRVAAVKLLPEAYQGEAEFLAEVNTIGTLNHMNLIEMWGYCLEGKHRILVYEYLEHKSLKENLSRNVLDWNKRFEIAVGTAKGLAYLHEECLEWVLHCDVKPQNILLSSNYQPKVADFGLSKLLKRGELSSQSFSRIRGTRGYMAPEWVTNQPITSKVDVYSYGIVVLELLTGKSPTSCVGNSNGIEEPEQIGLVKWVKDMVNGTGELEKIMESSMEGECDMKKFGTLLNVALNCVEEDKDARPSMSQVVKSLLHFEDDK</sequence>
<keyword evidence="8 17" id="KW-0418">Kinase</keyword>
<keyword evidence="9 17" id="KW-0067">ATP-binding</keyword>
<evidence type="ECO:0000256" key="5">
    <source>
        <dbReference type="ARBA" id="ARBA00022692"/>
    </source>
</evidence>
<evidence type="ECO:0000256" key="1">
    <source>
        <dbReference type="ARBA" id="ARBA00004479"/>
    </source>
</evidence>
<dbReference type="SUPFAM" id="SSF56112">
    <property type="entry name" value="Protein kinase-like (PK-like)"/>
    <property type="match status" value="1"/>
</dbReference>
<evidence type="ECO:0000256" key="13">
    <source>
        <dbReference type="ARBA" id="ARBA00023170"/>
    </source>
</evidence>
<dbReference type="PROSITE" id="PS50927">
    <property type="entry name" value="BULB_LECTIN"/>
    <property type="match status" value="1"/>
</dbReference>
<dbReference type="Gene3D" id="1.10.510.10">
    <property type="entry name" value="Transferase(Phosphotransferase) domain 1"/>
    <property type="match status" value="1"/>
</dbReference>
<keyword evidence="11 19" id="KW-0472">Membrane</keyword>
<comment type="similarity">
    <text evidence="17">Belongs to the protein kinase superfamily. Ser/Thr protein kinase family.</text>
</comment>
<evidence type="ECO:0000256" key="12">
    <source>
        <dbReference type="ARBA" id="ARBA00023157"/>
    </source>
</evidence>
<evidence type="ECO:0000256" key="11">
    <source>
        <dbReference type="ARBA" id="ARBA00023136"/>
    </source>
</evidence>
<dbReference type="EnsemblPlants" id="evm.model.08.215">
    <property type="protein sequence ID" value="cds.evm.model.08.215"/>
    <property type="gene ID" value="evm.TU.08.215"/>
</dbReference>
<evidence type="ECO:0000256" key="18">
    <source>
        <dbReference type="PROSITE-ProRule" id="PRU10141"/>
    </source>
</evidence>
<dbReference type="Proteomes" id="UP000596661">
    <property type="component" value="Chromosome 8"/>
</dbReference>
<keyword evidence="2 17" id="KW-0723">Serine/threonine-protein kinase</keyword>
<dbReference type="GO" id="GO:0016020">
    <property type="term" value="C:membrane"/>
    <property type="evidence" value="ECO:0007669"/>
    <property type="project" value="UniProtKB-SubCell"/>
</dbReference>
<keyword evidence="14" id="KW-0325">Glycoprotein</keyword>
<evidence type="ECO:0000256" key="10">
    <source>
        <dbReference type="ARBA" id="ARBA00022989"/>
    </source>
</evidence>
<dbReference type="InterPro" id="IPR000858">
    <property type="entry name" value="S_locus_glycoprot_dom"/>
</dbReference>
<dbReference type="Pfam" id="PF00069">
    <property type="entry name" value="Pkinase"/>
    <property type="match status" value="1"/>
</dbReference>
<comment type="catalytic activity">
    <reaction evidence="16 17">
        <text>L-seryl-[protein] + ATP = O-phospho-L-seryl-[protein] + ADP + H(+)</text>
        <dbReference type="Rhea" id="RHEA:17989"/>
        <dbReference type="Rhea" id="RHEA-COMP:9863"/>
        <dbReference type="Rhea" id="RHEA-COMP:11604"/>
        <dbReference type="ChEBI" id="CHEBI:15378"/>
        <dbReference type="ChEBI" id="CHEBI:29999"/>
        <dbReference type="ChEBI" id="CHEBI:30616"/>
        <dbReference type="ChEBI" id="CHEBI:83421"/>
        <dbReference type="ChEBI" id="CHEBI:456216"/>
        <dbReference type="EC" id="2.7.11.1"/>
    </reaction>
</comment>
<evidence type="ECO:0000256" key="17">
    <source>
        <dbReference type="PIRNR" id="PIRNR000641"/>
    </source>
</evidence>
<keyword evidence="4 17" id="KW-0808">Transferase</keyword>
<dbReference type="Gene3D" id="3.30.200.20">
    <property type="entry name" value="Phosphorylase Kinase, domain 1"/>
    <property type="match status" value="1"/>
</dbReference>
<dbReference type="SUPFAM" id="SSF51110">
    <property type="entry name" value="alpha-D-mannose-specific plant lectins"/>
    <property type="match status" value="1"/>
</dbReference>
<dbReference type="PROSITE" id="PS50948">
    <property type="entry name" value="PAN"/>
    <property type="match status" value="1"/>
</dbReference>
<keyword evidence="25" id="KW-1185">Reference proteome</keyword>
<dbReference type="OrthoDB" id="619632at2759"/>
<dbReference type="OMA" id="HAPVKLH"/>
<evidence type="ECO:0000256" key="14">
    <source>
        <dbReference type="ARBA" id="ARBA00023180"/>
    </source>
</evidence>
<dbReference type="EC" id="2.7.11.1" evidence="17"/>
<evidence type="ECO:0000256" key="6">
    <source>
        <dbReference type="ARBA" id="ARBA00022729"/>
    </source>
</evidence>
<dbReference type="PROSITE" id="PS00107">
    <property type="entry name" value="PROTEIN_KINASE_ATP"/>
    <property type="match status" value="1"/>
</dbReference>
<evidence type="ECO:0000256" key="7">
    <source>
        <dbReference type="ARBA" id="ARBA00022741"/>
    </source>
</evidence>
<protein>
    <recommendedName>
        <fullName evidence="17">Receptor-like serine/threonine-protein kinase</fullName>
        <ecNumber evidence="17">2.7.11.1</ecNumber>
    </recommendedName>
</protein>
<evidence type="ECO:0000256" key="15">
    <source>
        <dbReference type="ARBA" id="ARBA00047899"/>
    </source>
</evidence>
<reference evidence="24" key="1">
    <citation type="submission" date="2018-11" db="EMBL/GenBank/DDBJ databases">
        <authorList>
            <person name="Grassa J C."/>
        </authorList>
    </citation>
    <scope>NUCLEOTIDE SEQUENCE [LARGE SCALE GENOMIC DNA]</scope>
</reference>
<dbReference type="SMART" id="SM00220">
    <property type="entry name" value="S_TKc"/>
    <property type="match status" value="1"/>
</dbReference>
<feature type="signal peptide" evidence="20">
    <location>
        <begin position="1"/>
        <end position="21"/>
    </location>
</feature>
<evidence type="ECO:0000256" key="3">
    <source>
        <dbReference type="ARBA" id="ARBA00022536"/>
    </source>
</evidence>
<keyword evidence="3" id="KW-0245">EGF-like domain</keyword>
<dbReference type="InterPro" id="IPR011009">
    <property type="entry name" value="Kinase-like_dom_sf"/>
</dbReference>
<keyword evidence="5 19" id="KW-0812">Transmembrane</keyword>
<dbReference type="FunFam" id="1.10.510.10:FF:000537">
    <property type="entry name" value="Putative receptor-like protein kinase"/>
    <property type="match status" value="1"/>
</dbReference>
<dbReference type="InterPro" id="IPR036426">
    <property type="entry name" value="Bulb-type_lectin_dom_sf"/>
</dbReference>
<dbReference type="Gene3D" id="2.90.10.10">
    <property type="entry name" value="Bulb-type lectin domain"/>
    <property type="match status" value="1"/>
</dbReference>
<dbReference type="FunFam" id="3.30.200.20:FF:000059">
    <property type="entry name" value="S-receptor-like serine/threonine-protein kinase"/>
    <property type="match status" value="1"/>
</dbReference>
<evidence type="ECO:0000256" key="16">
    <source>
        <dbReference type="ARBA" id="ARBA00048679"/>
    </source>
</evidence>
<dbReference type="Gramene" id="evm.model.08.215">
    <property type="protein sequence ID" value="cds.evm.model.08.215"/>
    <property type="gene ID" value="evm.TU.08.215"/>
</dbReference>
<accession>A0A803QAJ3</accession>
<dbReference type="GO" id="GO:0004674">
    <property type="term" value="F:protein serine/threonine kinase activity"/>
    <property type="evidence" value="ECO:0007669"/>
    <property type="project" value="UniProtKB-KW"/>
</dbReference>
<dbReference type="InterPro" id="IPR017441">
    <property type="entry name" value="Protein_kinase_ATP_BS"/>
</dbReference>
<dbReference type="Pfam" id="PF01453">
    <property type="entry name" value="B_lectin"/>
    <property type="match status" value="1"/>
</dbReference>
<feature type="domain" description="Apple" evidence="23">
    <location>
        <begin position="331"/>
        <end position="426"/>
    </location>
</feature>
<dbReference type="PANTHER" id="PTHR47974:SF3">
    <property type="entry name" value="RECEPTOR-LIKE SERINE_THREONINE-PROTEIN KINASE"/>
    <property type="match status" value="1"/>
</dbReference>
<feature type="chain" id="PRO_5030872725" description="Receptor-like serine/threonine-protein kinase" evidence="20">
    <location>
        <begin position="22"/>
        <end position="798"/>
    </location>
</feature>
<feature type="domain" description="Protein kinase" evidence="21">
    <location>
        <begin position="517"/>
        <end position="794"/>
    </location>
</feature>
<keyword evidence="12" id="KW-1015">Disulfide bond</keyword>
<dbReference type="InterPro" id="IPR003609">
    <property type="entry name" value="Pan_app"/>
</dbReference>
<dbReference type="PANTHER" id="PTHR47974">
    <property type="entry name" value="OS07G0415500 PROTEIN"/>
    <property type="match status" value="1"/>
</dbReference>
<feature type="binding site" evidence="18">
    <location>
        <position position="545"/>
    </location>
    <ligand>
        <name>ATP</name>
        <dbReference type="ChEBI" id="CHEBI:30616"/>
    </ligand>
</feature>
<dbReference type="AlphaFoldDB" id="A0A803QAJ3"/>
<name>A0A803QAJ3_CANSA</name>
<dbReference type="SMART" id="SM00108">
    <property type="entry name" value="B_lectin"/>
    <property type="match status" value="1"/>
</dbReference>
<dbReference type="GO" id="GO:0048544">
    <property type="term" value="P:recognition of pollen"/>
    <property type="evidence" value="ECO:0007669"/>
    <property type="project" value="InterPro"/>
</dbReference>
<evidence type="ECO:0000259" key="23">
    <source>
        <dbReference type="PROSITE" id="PS50948"/>
    </source>
</evidence>
<evidence type="ECO:0000256" key="8">
    <source>
        <dbReference type="ARBA" id="ARBA00022777"/>
    </source>
</evidence>
<evidence type="ECO:0000256" key="9">
    <source>
        <dbReference type="ARBA" id="ARBA00022840"/>
    </source>
</evidence>
<evidence type="ECO:0000259" key="21">
    <source>
        <dbReference type="PROSITE" id="PS50011"/>
    </source>
</evidence>
<dbReference type="InterPro" id="IPR001480">
    <property type="entry name" value="Bulb-type_lectin_dom"/>
</dbReference>
<dbReference type="PIRSF" id="PIRSF000641">
    <property type="entry name" value="SRK"/>
    <property type="match status" value="1"/>
</dbReference>
<reference evidence="24" key="2">
    <citation type="submission" date="2021-03" db="UniProtKB">
        <authorList>
            <consortium name="EnsemblPlants"/>
        </authorList>
    </citation>
    <scope>IDENTIFICATION</scope>
</reference>
<dbReference type="InterPro" id="IPR024171">
    <property type="entry name" value="SRK-like_kinase"/>
</dbReference>
<dbReference type="CDD" id="cd01098">
    <property type="entry name" value="PAN_AP_plant"/>
    <property type="match status" value="1"/>
</dbReference>
<evidence type="ECO:0000256" key="20">
    <source>
        <dbReference type="SAM" id="SignalP"/>
    </source>
</evidence>
<dbReference type="GO" id="GO:0005524">
    <property type="term" value="F:ATP binding"/>
    <property type="evidence" value="ECO:0007669"/>
    <property type="project" value="UniProtKB-UniRule"/>
</dbReference>
<dbReference type="InterPro" id="IPR000719">
    <property type="entry name" value="Prot_kinase_dom"/>
</dbReference>
<feature type="domain" description="Bulb-type lectin" evidence="22">
    <location>
        <begin position="23"/>
        <end position="146"/>
    </location>
</feature>
<evidence type="ECO:0000313" key="25">
    <source>
        <dbReference type="Proteomes" id="UP000596661"/>
    </source>
</evidence>
<keyword evidence="10 19" id="KW-1133">Transmembrane helix</keyword>
<dbReference type="Pfam" id="PF00954">
    <property type="entry name" value="S_locus_glycop"/>
    <property type="match status" value="1"/>
</dbReference>
<dbReference type="EMBL" id="UZAU01000681">
    <property type="status" value="NOT_ANNOTATED_CDS"/>
    <property type="molecule type" value="Genomic_DNA"/>
</dbReference>
<dbReference type="PROSITE" id="PS00108">
    <property type="entry name" value="PROTEIN_KINASE_ST"/>
    <property type="match status" value="1"/>
</dbReference>
<evidence type="ECO:0000313" key="24">
    <source>
        <dbReference type="EnsemblPlants" id="cds.evm.model.08.215"/>
    </source>
</evidence>
<keyword evidence="13" id="KW-0675">Receptor</keyword>
<keyword evidence="6 20" id="KW-0732">Signal</keyword>
<comment type="catalytic activity">
    <reaction evidence="15 17">
        <text>L-threonyl-[protein] + ATP = O-phospho-L-threonyl-[protein] + ADP + H(+)</text>
        <dbReference type="Rhea" id="RHEA:46608"/>
        <dbReference type="Rhea" id="RHEA-COMP:11060"/>
        <dbReference type="Rhea" id="RHEA-COMP:11605"/>
        <dbReference type="ChEBI" id="CHEBI:15378"/>
        <dbReference type="ChEBI" id="CHEBI:30013"/>
        <dbReference type="ChEBI" id="CHEBI:30616"/>
        <dbReference type="ChEBI" id="CHEBI:61977"/>
        <dbReference type="ChEBI" id="CHEBI:456216"/>
        <dbReference type="EC" id="2.7.11.1"/>
    </reaction>
</comment>
<feature type="transmembrane region" description="Helical" evidence="19">
    <location>
        <begin position="459"/>
        <end position="483"/>
    </location>
</feature>
<evidence type="ECO:0000259" key="22">
    <source>
        <dbReference type="PROSITE" id="PS50927"/>
    </source>
</evidence>
<evidence type="ECO:0000256" key="19">
    <source>
        <dbReference type="SAM" id="Phobius"/>
    </source>
</evidence>
<organism evidence="24 25">
    <name type="scientific">Cannabis sativa</name>
    <name type="common">Hemp</name>
    <name type="synonym">Marijuana</name>
    <dbReference type="NCBI Taxonomy" id="3483"/>
    <lineage>
        <taxon>Eukaryota</taxon>
        <taxon>Viridiplantae</taxon>
        <taxon>Streptophyta</taxon>
        <taxon>Embryophyta</taxon>
        <taxon>Tracheophyta</taxon>
        <taxon>Spermatophyta</taxon>
        <taxon>Magnoliopsida</taxon>
        <taxon>eudicotyledons</taxon>
        <taxon>Gunneridae</taxon>
        <taxon>Pentapetalae</taxon>
        <taxon>rosids</taxon>
        <taxon>fabids</taxon>
        <taxon>Rosales</taxon>
        <taxon>Cannabaceae</taxon>
        <taxon>Cannabis</taxon>
    </lineage>
</organism>
<comment type="subcellular location">
    <subcellularLocation>
        <location evidence="1">Membrane</location>
        <topology evidence="1">Single-pass type I membrane protein</topology>
    </subcellularLocation>
</comment>
<evidence type="ECO:0000256" key="4">
    <source>
        <dbReference type="ARBA" id="ARBA00022679"/>
    </source>
</evidence>
<proteinExistence type="inferred from homology"/>
<dbReference type="InterPro" id="IPR008271">
    <property type="entry name" value="Ser/Thr_kinase_AS"/>
</dbReference>
<evidence type="ECO:0000256" key="2">
    <source>
        <dbReference type="ARBA" id="ARBA00022527"/>
    </source>
</evidence>
<dbReference type="CDD" id="cd00028">
    <property type="entry name" value="B_lectin"/>
    <property type="match status" value="1"/>
</dbReference>
<keyword evidence="7 17" id="KW-0547">Nucleotide-binding</keyword>